<feature type="compositionally biased region" description="Basic and acidic residues" evidence="1">
    <location>
        <begin position="471"/>
        <end position="504"/>
    </location>
</feature>
<organism evidence="2 3">
    <name type="scientific">Nocardiopsis alborubida</name>
    <dbReference type="NCBI Taxonomy" id="146802"/>
    <lineage>
        <taxon>Bacteria</taxon>
        <taxon>Bacillati</taxon>
        <taxon>Actinomycetota</taxon>
        <taxon>Actinomycetes</taxon>
        <taxon>Streptosporangiales</taxon>
        <taxon>Nocardiopsidaceae</taxon>
        <taxon>Nocardiopsis</taxon>
    </lineage>
</organism>
<feature type="compositionally biased region" description="Basic and acidic residues" evidence="1">
    <location>
        <begin position="960"/>
        <end position="972"/>
    </location>
</feature>
<feature type="compositionally biased region" description="Basic and acidic residues" evidence="1">
    <location>
        <begin position="639"/>
        <end position="656"/>
    </location>
</feature>
<evidence type="ECO:0000256" key="1">
    <source>
        <dbReference type="SAM" id="MobiDB-lite"/>
    </source>
</evidence>
<gene>
    <name evidence="2" type="ORF">HGB44_21565</name>
</gene>
<sequence length="1184" mass="128072">MLPPDTPPSAPLTIGEQTEMLIDGDDKVSPATFPVPTPSPDYIETLASDLRSAGESVGDTGNDITSAWSGLRSHYKAPEAEHLYSVLEPVAADGDTVSTDLGHAASALETFAADLRDIKSRWSGLRAEAFEFRARIDAKGEDWRKAEGVAGFFGIGEHPDVAENKRLIEDGTRIIEDYADAELACANAINRFVPDRTPFEKTPSGDGALDPDVFYHGYDEDLSDLATEWGVSGAAVDESWLVDGWDAVWDFGVGAVEGTGAMLGMHSSEGWFNMSWGDALYEYHESNIQSVASLVGMYDAESDSYGWSGWDTVGSAWKDLAHSVVPWEEWGERPGYVIGTAVLNIGVTALGAALSATGVGAAVGVPLMAWRGMAIVDGMGGRGGDSGSGSSTDVDVDLPAGVPTFGGSGAPVVRIDTSVFNPDGLSPQQLGDLRGSLDRLQRITNDPADGSHADGSPPPQSAPVQGDSDPSESRRTTARPIADRETEANERPSRAEPETDRAGADDEQALLEEASGEERGSSPVPVIEDTSDTSHRPSPTESGSQDPTAEQLSESDRLLRQVNGMFTAEDHANFQVNQRAETALYEGDRATVDPDSSPLKDSQVAERYGLDGRANAAFSDMRAVASDYPHVNWEGGPGDGRDGHGGRDEPEADREYATTAPRPDADTASAQKPIPHGQVQHVNLGDSSGHRVDASRIGAPDARSGSDAGFRHDRGADVETRRPVAVNRADSVPGGDGGSDVDTPPRGEVSNNTNRTEEQHSTPNHGDRDRMEERQKSTPTATTDRRENTRSDTDLSGSHEDSAASSQTPRRPGENLLEADVETHMSHHRGTSGQGEGLTGRLADEFIIKKLSLKPDMDWMDFAGKFIGLLNKSPDGLFSEYYQKNGHRHSIERQILGMTIPMITRAKEGLPWIVKESLPSPRKPDYRFPGKRVTIPRDSSHHAIGKIDFLAKERFDAVESNRKSREDVEKQKKAYPNNAGPENDHPKVVAAQERQSLDRAAVSVSSEMYGETTAAAAVPKLFDGNTKVTVFFENKETGEKETKEIKLPEVIDDKPLPKFDTAPDSGNYQFDQIWPAKDGKFVIVEAKGDKDTSLGERTVGDGKNTKRISQGTHAYLKATFSNMKERGLEDKTNGKKPNEWDMAEKLEKALAERKLYYTEVKAMTDNSGRHSGLTFGLYDLSNKN</sequence>
<proteinExistence type="predicted"/>
<feature type="compositionally biased region" description="Basic and acidic residues" evidence="1">
    <location>
        <begin position="709"/>
        <end position="722"/>
    </location>
</feature>
<feature type="region of interest" description="Disordered" evidence="1">
    <location>
        <begin position="443"/>
        <end position="557"/>
    </location>
</feature>
<feature type="region of interest" description="Disordered" evidence="1">
    <location>
        <begin position="960"/>
        <end position="985"/>
    </location>
</feature>
<reference evidence="2 3" key="1">
    <citation type="submission" date="2020-04" db="EMBL/GenBank/DDBJ databases">
        <title>MicrobeNet Type strains.</title>
        <authorList>
            <person name="Nicholson A.C."/>
        </authorList>
    </citation>
    <scope>NUCLEOTIDE SEQUENCE [LARGE SCALE GENOMIC DNA]</scope>
    <source>
        <strain evidence="2 3">ATCC 23612</strain>
    </source>
</reference>
<feature type="region of interest" description="Disordered" evidence="1">
    <location>
        <begin position="628"/>
        <end position="813"/>
    </location>
</feature>
<dbReference type="Proteomes" id="UP000553209">
    <property type="component" value="Unassembled WGS sequence"/>
</dbReference>
<dbReference type="RefSeq" id="WP_061079939.1">
    <property type="nucleotide sequence ID" value="NZ_JAAXPG010000022.1"/>
</dbReference>
<feature type="region of interest" description="Disordered" evidence="1">
    <location>
        <begin position="381"/>
        <end position="409"/>
    </location>
</feature>
<evidence type="ECO:0000313" key="3">
    <source>
        <dbReference type="Proteomes" id="UP000553209"/>
    </source>
</evidence>
<comment type="caution">
    <text evidence="2">The sequence shown here is derived from an EMBL/GenBank/DDBJ whole genome shotgun (WGS) entry which is preliminary data.</text>
</comment>
<feature type="compositionally biased region" description="Low complexity" evidence="1">
    <location>
        <begin position="657"/>
        <end position="670"/>
    </location>
</feature>
<dbReference type="InterPro" id="IPR049762">
    <property type="entry name" value="PoNe_dom"/>
</dbReference>
<feature type="region of interest" description="Disordered" evidence="1">
    <location>
        <begin position="585"/>
        <end position="604"/>
    </location>
</feature>
<feature type="compositionally biased region" description="Basic and acidic residues" evidence="1">
    <location>
        <begin position="755"/>
        <end position="776"/>
    </location>
</feature>
<evidence type="ECO:0000313" key="2">
    <source>
        <dbReference type="EMBL" id="NKZ00238.1"/>
    </source>
</evidence>
<keyword evidence="3" id="KW-1185">Reference proteome</keyword>
<dbReference type="AlphaFoldDB" id="A0A7X6RSE2"/>
<dbReference type="CDD" id="cd20739">
    <property type="entry name" value="PoNe_DUF637"/>
    <property type="match status" value="1"/>
</dbReference>
<feature type="compositionally biased region" description="Basic and acidic residues" evidence="1">
    <location>
        <begin position="783"/>
        <end position="802"/>
    </location>
</feature>
<dbReference type="EMBL" id="JAAXPG010000022">
    <property type="protein sequence ID" value="NKZ00238.1"/>
    <property type="molecule type" value="Genomic_DNA"/>
</dbReference>
<name>A0A7X6RSE2_9ACTN</name>
<protein>
    <submittedName>
        <fullName evidence="2">Uncharacterized protein</fullName>
    </submittedName>
</protein>
<accession>A0A7X6RSE2</accession>
<feature type="compositionally biased region" description="Polar residues" evidence="1">
    <location>
        <begin position="536"/>
        <end position="552"/>
    </location>
</feature>